<evidence type="ECO:0000256" key="5">
    <source>
        <dbReference type="PIRSR" id="PIRSR000105-1"/>
    </source>
</evidence>
<dbReference type="EMBL" id="CP121694">
    <property type="protein sequence ID" value="WRO22825.1"/>
    <property type="molecule type" value="Genomic_DNA"/>
</dbReference>
<feature type="binding site" evidence="6">
    <location>
        <position position="49"/>
    </location>
    <ligand>
        <name>CoA</name>
        <dbReference type="ChEBI" id="CHEBI:57287"/>
    </ligand>
</feature>
<dbReference type="SUPFAM" id="SSF51735">
    <property type="entry name" value="NAD(P)-binding Rossmann-fold domains"/>
    <property type="match status" value="1"/>
</dbReference>
<keyword evidence="3" id="KW-0560">Oxidoreductase</keyword>
<dbReference type="PIRSF" id="PIRSF000105">
    <property type="entry name" value="HCDH"/>
    <property type="match status" value="1"/>
</dbReference>
<dbReference type="InterPro" id="IPR022694">
    <property type="entry name" value="3-OHacyl-CoA_DH"/>
</dbReference>
<evidence type="ECO:0000259" key="7">
    <source>
        <dbReference type="Pfam" id="PF00725"/>
    </source>
</evidence>
<dbReference type="Pfam" id="PF02737">
    <property type="entry name" value="3HCDH_N"/>
    <property type="match status" value="1"/>
</dbReference>
<evidence type="ECO:0000256" key="3">
    <source>
        <dbReference type="ARBA" id="ARBA00023002"/>
    </source>
</evidence>
<evidence type="ECO:0000313" key="10">
    <source>
        <dbReference type="Proteomes" id="UP001329915"/>
    </source>
</evidence>
<dbReference type="PANTHER" id="PTHR48075">
    <property type="entry name" value="3-HYDROXYACYL-COA DEHYDROGENASE FAMILY PROTEIN"/>
    <property type="match status" value="1"/>
</dbReference>
<evidence type="ECO:0000313" key="9">
    <source>
        <dbReference type="EMBL" id="WRO22825.1"/>
    </source>
</evidence>
<evidence type="ECO:0000256" key="1">
    <source>
        <dbReference type="ARBA" id="ARBA00005086"/>
    </source>
</evidence>
<dbReference type="InterPro" id="IPR013328">
    <property type="entry name" value="6PGD_dom2"/>
</dbReference>
<dbReference type="PANTHER" id="PTHR48075:SF5">
    <property type="entry name" value="3-HYDROXYBUTYRYL-COA DEHYDROGENASE"/>
    <property type="match status" value="1"/>
</dbReference>
<dbReference type="Gene3D" id="3.40.50.720">
    <property type="entry name" value="NAD(P)-binding Rossmann-like Domain"/>
    <property type="match status" value="1"/>
</dbReference>
<dbReference type="InterPro" id="IPR006176">
    <property type="entry name" value="3-OHacyl-CoA_DH_NAD-bd"/>
</dbReference>
<dbReference type="FunFam" id="3.40.50.720:FF:000009">
    <property type="entry name" value="Fatty oxidation complex, alpha subunit"/>
    <property type="match status" value="1"/>
</dbReference>
<protein>
    <recommendedName>
        <fullName evidence="4">3-hydroxybutyryl-CoA dehydrogenase</fullName>
    </recommendedName>
</protein>
<dbReference type="InterPro" id="IPR036291">
    <property type="entry name" value="NAD(P)-bd_dom_sf"/>
</dbReference>
<comment type="pathway">
    <text evidence="1">Lipid metabolism; butanoate metabolism.</text>
</comment>
<evidence type="ECO:0000259" key="8">
    <source>
        <dbReference type="Pfam" id="PF02737"/>
    </source>
</evidence>
<organism evidence="9 10">
    <name type="scientific">Metallumcola ferriviriculae</name>
    <dbReference type="NCBI Taxonomy" id="3039180"/>
    <lineage>
        <taxon>Bacteria</taxon>
        <taxon>Bacillati</taxon>
        <taxon>Bacillota</taxon>
        <taxon>Clostridia</taxon>
        <taxon>Neomoorellales</taxon>
        <taxon>Desulfitibacteraceae</taxon>
        <taxon>Metallumcola</taxon>
    </lineage>
</organism>
<dbReference type="SUPFAM" id="SSF48179">
    <property type="entry name" value="6-phosphogluconate dehydrogenase C-terminal domain-like"/>
    <property type="match status" value="1"/>
</dbReference>
<comment type="similarity">
    <text evidence="2">Belongs to the 3-hydroxyacyl-CoA dehydrogenase family.</text>
</comment>
<name>A0AAU0UPG6_9FIRM</name>
<feature type="domain" description="3-hydroxyacyl-CoA dehydrogenase NAD binding" evidence="8">
    <location>
        <begin position="6"/>
        <end position="182"/>
    </location>
</feature>
<keyword evidence="10" id="KW-1185">Reference proteome</keyword>
<accession>A0AAU0UPG6</accession>
<feature type="binding site" evidence="6">
    <location>
        <position position="119"/>
    </location>
    <ligand>
        <name>CoA</name>
        <dbReference type="ChEBI" id="CHEBI:57287"/>
    </ligand>
</feature>
<sequence length="292" mass="32124">MSIDRILVIGAGLMGSGIAQVAAQSGIKVCMHDVDEASLERGLNSIKYSLGRFVKKGRFTLDERDEILNRIEVTTDLGRSAQAQLVIEAIFENMELKQKIFRELDKVCPTKTYFASNTSALSITELASVTGRPEKVIGMHFFSPVPMMKLLEIVKGMHTSEETVKVAERVGKRMGKETVVAKRDFGGFLLNRIALPYSRMAIVALTEGVGTPEDIDKGMRLGFGMPMGPLELADLTGIDVLLHAMTAIYEDIGDEAFCPPPLLKRMVDAGRLGRKVGYGFYKYAENGKKIID</sequence>
<dbReference type="KEGG" id="dbc:MFMK1_002666"/>
<feature type="domain" description="3-hydroxyacyl-CoA dehydrogenase C-terminal" evidence="7">
    <location>
        <begin position="187"/>
        <end position="283"/>
    </location>
</feature>
<dbReference type="Gene3D" id="1.10.1040.10">
    <property type="entry name" value="N-(1-d-carboxylethyl)-l-norvaline Dehydrogenase, domain 2"/>
    <property type="match status" value="1"/>
</dbReference>
<proteinExistence type="inferred from homology"/>
<feature type="binding site" evidence="6">
    <location>
        <position position="56"/>
    </location>
    <ligand>
        <name>CoA</name>
        <dbReference type="ChEBI" id="CHEBI:57287"/>
    </ligand>
</feature>
<reference evidence="9 10" key="1">
    <citation type="submission" date="2023-04" db="EMBL/GenBank/DDBJ databases">
        <authorList>
            <person name="Hsu D."/>
        </authorList>
    </citation>
    <scope>NUCLEOTIDE SEQUENCE [LARGE SCALE GENOMIC DNA]</scope>
    <source>
        <strain evidence="9 10">MK1</strain>
    </source>
</reference>
<evidence type="ECO:0000256" key="6">
    <source>
        <dbReference type="PIRSR" id="PIRSR000105-3"/>
    </source>
</evidence>
<evidence type="ECO:0000256" key="4">
    <source>
        <dbReference type="ARBA" id="ARBA00067747"/>
    </source>
</evidence>
<dbReference type="GO" id="GO:0070403">
    <property type="term" value="F:NAD+ binding"/>
    <property type="evidence" value="ECO:0007669"/>
    <property type="project" value="InterPro"/>
</dbReference>
<gene>
    <name evidence="9" type="ORF">MFMK1_002666</name>
</gene>
<dbReference type="Proteomes" id="UP001329915">
    <property type="component" value="Chromosome"/>
</dbReference>
<dbReference type="GO" id="GO:0016616">
    <property type="term" value="F:oxidoreductase activity, acting on the CH-OH group of donors, NAD or NADP as acceptor"/>
    <property type="evidence" value="ECO:0007669"/>
    <property type="project" value="InterPro"/>
</dbReference>
<feature type="site" description="Important for catalytic activity" evidence="5">
    <location>
        <position position="140"/>
    </location>
</feature>
<dbReference type="Pfam" id="PF00725">
    <property type="entry name" value="3HCDH"/>
    <property type="match status" value="1"/>
</dbReference>
<dbReference type="InterPro" id="IPR006108">
    <property type="entry name" value="3HC_DH_C"/>
</dbReference>
<dbReference type="AlphaFoldDB" id="A0AAU0UPG6"/>
<dbReference type="InterPro" id="IPR008927">
    <property type="entry name" value="6-PGluconate_DH-like_C_sf"/>
</dbReference>
<dbReference type="GO" id="GO:0006631">
    <property type="term" value="P:fatty acid metabolic process"/>
    <property type="evidence" value="ECO:0007669"/>
    <property type="project" value="InterPro"/>
</dbReference>
<evidence type="ECO:0000256" key="2">
    <source>
        <dbReference type="ARBA" id="ARBA00009463"/>
    </source>
</evidence>